<protein>
    <submittedName>
        <fullName evidence="1">HAD-superfamily hydrolase, subfamily IIB</fullName>
    </submittedName>
</protein>
<reference evidence="1 2" key="1">
    <citation type="submission" date="2012-02" db="EMBL/GenBank/DDBJ databases">
        <title>Improved High-Quality Draft genome of Joostella marina DSM 19592.</title>
        <authorList>
            <consortium name="US DOE Joint Genome Institute (JGI-PGF)"/>
            <person name="Lucas S."/>
            <person name="Copeland A."/>
            <person name="Lapidus A."/>
            <person name="Bruce D."/>
            <person name="Goodwin L."/>
            <person name="Pitluck S."/>
            <person name="Peters L."/>
            <person name="Chertkov O."/>
            <person name="Ovchinnikova G."/>
            <person name="Kyrpides N."/>
            <person name="Mavromatis K."/>
            <person name="Detter J.C."/>
            <person name="Han C."/>
            <person name="Land M."/>
            <person name="Hauser L."/>
            <person name="Markowitz V."/>
            <person name="Cheng J.-F."/>
            <person name="Hugenholtz P."/>
            <person name="Woyke T."/>
            <person name="Wu D."/>
            <person name="Tindall B."/>
            <person name="Brambilla E."/>
            <person name="Klenk H.-P."/>
            <person name="Eisen J.A."/>
        </authorList>
    </citation>
    <scope>NUCLEOTIDE SEQUENCE [LARGE SCALE GENOMIC DNA]</scope>
    <source>
        <strain evidence="1 2">DSM 19592</strain>
    </source>
</reference>
<dbReference type="PANTHER" id="PTHR10000">
    <property type="entry name" value="PHOSPHOSERINE PHOSPHATASE"/>
    <property type="match status" value="1"/>
</dbReference>
<dbReference type="InterPro" id="IPR006379">
    <property type="entry name" value="HAD-SF_hydro_IIB"/>
</dbReference>
<dbReference type="OrthoDB" id="9814970at2"/>
<dbReference type="SFLD" id="SFLDG01144">
    <property type="entry name" value="C2.B.4:_PGP_Like"/>
    <property type="match status" value="1"/>
</dbReference>
<dbReference type="GO" id="GO:0000287">
    <property type="term" value="F:magnesium ion binding"/>
    <property type="evidence" value="ECO:0007669"/>
    <property type="project" value="TreeGrafter"/>
</dbReference>
<name>I3C7C9_9FLAO</name>
<dbReference type="Proteomes" id="UP000004690">
    <property type="component" value="Unassembled WGS sequence"/>
</dbReference>
<dbReference type="Pfam" id="PF08282">
    <property type="entry name" value="Hydrolase_3"/>
    <property type="match status" value="1"/>
</dbReference>
<dbReference type="CDD" id="cd07518">
    <property type="entry name" value="HAD_YbiV-Like"/>
    <property type="match status" value="1"/>
</dbReference>
<evidence type="ECO:0000313" key="1">
    <source>
        <dbReference type="EMBL" id="EIJ39522.1"/>
    </source>
</evidence>
<dbReference type="PANTHER" id="PTHR10000:SF8">
    <property type="entry name" value="HAD SUPERFAMILY HYDROLASE-LIKE, TYPE 3"/>
    <property type="match status" value="1"/>
</dbReference>
<dbReference type="NCBIfam" id="TIGR00099">
    <property type="entry name" value="Cof-subfamily"/>
    <property type="match status" value="1"/>
</dbReference>
<dbReference type="Gene3D" id="3.40.50.1000">
    <property type="entry name" value="HAD superfamily/HAD-like"/>
    <property type="match status" value="1"/>
</dbReference>
<proteinExistence type="predicted"/>
<dbReference type="InterPro" id="IPR036412">
    <property type="entry name" value="HAD-like_sf"/>
</dbReference>
<accession>I3C7C9</accession>
<organism evidence="1 2">
    <name type="scientific">Galbibacter orientalis DSM 19592</name>
    <dbReference type="NCBI Taxonomy" id="926559"/>
    <lineage>
        <taxon>Bacteria</taxon>
        <taxon>Pseudomonadati</taxon>
        <taxon>Bacteroidota</taxon>
        <taxon>Flavobacteriia</taxon>
        <taxon>Flavobacteriales</taxon>
        <taxon>Flavobacteriaceae</taxon>
        <taxon>Galbibacter</taxon>
    </lineage>
</organism>
<dbReference type="EMBL" id="JH651379">
    <property type="protein sequence ID" value="EIJ39522.1"/>
    <property type="molecule type" value="Genomic_DNA"/>
</dbReference>
<dbReference type="RefSeq" id="WP_008613028.1">
    <property type="nucleotide sequence ID" value="NZ_JH651379.1"/>
</dbReference>
<dbReference type="HOGENOM" id="CLU_044146_5_1_10"/>
<sequence length="277" mass="31184">MDLSKVRLVVTDMDGTLLNSKGEVSNTFFDLFKKFKENDIHFVAASGRQYNSITNKLNSIVDDITIIAENGGIAKQGTEELLVTNLPEESTNEIIELLRGIEDVFVVLCGKKSSYIETKDATFTKLFNEYYAAYEVVDDLTKVSKDDFVKIAVYHFESSEDHIYPSVKHLENNLQVKVSGKNWLDLSHPNANKGYALKMLQDRLGISKAETMVFGDYNNDLEMLALADFSFSMENAHPNVTKAANYQTKSNDENGVEYILDKLIVAKQKIQNQLPKG</sequence>
<dbReference type="eggNOG" id="COG0561">
    <property type="taxonomic scope" value="Bacteria"/>
</dbReference>
<dbReference type="InterPro" id="IPR000150">
    <property type="entry name" value="Cof"/>
</dbReference>
<dbReference type="SFLD" id="SFLDS00003">
    <property type="entry name" value="Haloacid_Dehalogenase"/>
    <property type="match status" value="1"/>
</dbReference>
<dbReference type="AlphaFoldDB" id="I3C7C9"/>
<dbReference type="GO" id="GO:0016791">
    <property type="term" value="F:phosphatase activity"/>
    <property type="evidence" value="ECO:0007669"/>
    <property type="project" value="TreeGrafter"/>
</dbReference>
<dbReference type="SFLD" id="SFLDG01140">
    <property type="entry name" value="C2.B:_Phosphomannomutase_and_P"/>
    <property type="match status" value="1"/>
</dbReference>
<dbReference type="InterPro" id="IPR023214">
    <property type="entry name" value="HAD_sf"/>
</dbReference>
<dbReference type="PROSITE" id="PS01228">
    <property type="entry name" value="COF_1"/>
    <property type="match status" value="1"/>
</dbReference>
<keyword evidence="2" id="KW-1185">Reference proteome</keyword>
<dbReference type="Gene3D" id="3.30.1240.10">
    <property type="match status" value="1"/>
</dbReference>
<gene>
    <name evidence="1" type="ORF">JoomaDRAFT_2548</name>
</gene>
<dbReference type="SUPFAM" id="SSF56784">
    <property type="entry name" value="HAD-like"/>
    <property type="match status" value="1"/>
</dbReference>
<keyword evidence="1" id="KW-0378">Hydrolase</keyword>
<evidence type="ECO:0000313" key="2">
    <source>
        <dbReference type="Proteomes" id="UP000004690"/>
    </source>
</evidence>
<dbReference type="STRING" id="926559.JoomaDRAFT_2548"/>
<dbReference type="GO" id="GO:0005829">
    <property type="term" value="C:cytosol"/>
    <property type="evidence" value="ECO:0007669"/>
    <property type="project" value="TreeGrafter"/>
</dbReference>
<dbReference type="NCBIfam" id="TIGR01484">
    <property type="entry name" value="HAD-SF-IIB"/>
    <property type="match status" value="1"/>
</dbReference>